<dbReference type="PANTHER" id="PTHR35531:SF1">
    <property type="entry name" value="INNER MEMBRANE PROTEIN YBCI-RELATED"/>
    <property type="match status" value="1"/>
</dbReference>
<feature type="transmembrane region" description="Helical" evidence="1">
    <location>
        <begin position="58"/>
        <end position="79"/>
    </location>
</feature>
<keyword evidence="3" id="KW-1185">Reference proteome</keyword>
<comment type="caution">
    <text evidence="2">The sequence shown here is derived from an EMBL/GenBank/DDBJ whole genome shotgun (WGS) entry which is preliminary data.</text>
</comment>
<accession>A0A3A1QZ53</accession>
<dbReference type="EMBL" id="QXIR01000016">
    <property type="protein sequence ID" value="RIW32690.1"/>
    <property type="molecule type" value="Genomic_DNA"/>
</dbReference>
<dbReference type="InterPro" id="IPR007404">
    <property type="entry name" value="YdjM-like"/>
</dbReference>
<evidence type="ECO:0000313" key="2">
    <source>
        <dbReference type="EMBL" id="RIW32690.1"/>
    </source>
</evidence>
<gene>
    <name evidence="2" type="ORF">D3H55_12465</name>
</gene>
<protein>
    <submittedName>
        <fullName evidence="2">Metal-dependent hydrolase</fullName>
    </submittedName>
</protein>
<evidence type="ECO:0000256" key="1">
    <source>
        <dbReference type="SAM" id="Phobius"/>
    </source>
</evidence>
<dbReference type="PANTHER" id="PTHR35531">
    <property type="entry name" value="INNER MEMBRANE PROTEIN YBCI-RELATED"/>
    <property type="match status" value="1"/>
</dbReference>
<organism evidence="2 3">
    <name type="scientific">Bacillus salacetis</name>
    <dbReference type="NCBI Taxonomy" id="2315464"/>
    <lineage>
        <taxon>Bacteria</taxon>
        <taxon>Bacillati</taxon>
        <taxon>Bacillota</taxon>
        <taxon>Bacilli</taxon>
        <taxon>Bacillales</taxon>
        <taxon>Bacillaceae</taxon>
        <taxon>Bacillus</taxon>
    </lineage>
</organism>
<dbReference type="AlphaFoldDB" id="A0A3A1QZ53"/>
<keyword evidence="1" id="KW-0812">Transmembrane</keyword>
<sequence length="208" mass="22178">MNGTAHMIIGAGAGFLAANYIQAAPAETIALIGAGGVSGLIPDLDVDGKLRNTFTSSYQFLMTLAQVIGVAVIIYSWWAGTGQEMWKGIAAGLGIMLVSTFIKKRHLLTVAGAGAFAGGLFLGENWLLLFGIYIIIASLVSHRTYTHSLIGLAFFAIIAYYLQQSVRTEGILIACAGGYASHLAADMKWLPFNKRGVKLLLPLSRKEI</sequence>
<feature type="transmembrane region" description="Helical" evidence="1">
    <location>
        <begin position="145"/>
        <end position="162"/>
    </location>
</feature>
<dbReference type="OrthoDB" id="2706144at2"/>
<dbReference type="Pfam" id="PF04307">
    <property type="entry name" value="YdjM"/>
    <property type="match status" value="1"/>
</dbReference>
<keyword evidence="1" id="KW-0472">Membrane</keyword>
<dbReference type="RefSeq" id="WP_119547249.1">
    <property type="nucleotide sequence ID" value="NZ_QXIR01000016.1"/>
</dbReference>
<name>A0A3A1QZ53_9BACI</name>
<dbReference type="GO" id="GO:0016787">
    <property type="term" value="F:hydrolase activity"/>
    <property type="evidence" value="ECO:0007669"/>
    <property type="project" value="UniProtKB-KW"/>
</dbReference>
<proteinExistence type="predicted"/>
<keyword evidence="2" id="KW-0378">Hydrolase</keyword>
<evidence type="ECO:0000313" key="3">
    <source>
        <dbReference type="Proteomes" id="UP000265801"/>
    </source>
</evidence>
<keyword evidence="1" id="KW-1133">Transmembrane helix</keyword>
<dbReference type="Proteomes" id="UP000265801">
    <property type="component" value="Unassembled WGS sequence"/>
</dbReference>
<reference evidence="2 3" key="1">
    <citation type="submission" date="2018-09" db="EMBL/GenBank/DDBJ databases">
        <title>Bacillus saliacetes sp. nov., isolated from Thai shrimp paste (Ka-pi).</title>
        <authorList>
            <person name="Daroonpunt R."/>
            <person name="Tanasupawat S."/>
            <person name="Yiamsombut S."/>
        </authorList>
    </citation>
    <scope>NUCLEOTIDE SEQUENCE [LARGE SCALE GENOMIC DNA]</scope>
    <source>
        <strain evidence="2 3">SKP7-4</strain>
    </source>
</reference>
<feature type="transmembrane region" description="Helical" evidence="1">
    <location>
        <begin position="114"/>
        <end position="139"/>
    </location>
</feature>